<gene>
    <name evidence="3" type="ORF">OJ962_21045</name>
</gene>
<accession>A0ABT4RN85</accession>
<dbReference type="InterPro" id="IPR029044">
    <property type="entry name" value="Nucleotide-diphossugar_trans"/>
</dbReference>
<dbReference type="InterPro" id="IPR001173">
    <property type="entry name" value="Glyco_trans_2-like"/>
</dbReference>
<proteinExistence type="predicted"/>
<dbReference type="CDD" id="cd00761">
    <property type="entry name" value="Glyco_tranf_GTA_type"/>
    <property type="match status" value="1"/>
</dbReference>
<protein>
    <submittedName>
        <fullName evidence="3">Glycosyltransferase family 2 protein</fullName>
    </submittedName>
</protein>
<reference evidence="3" key="1">
    <citation type="submission" date="2022-10" db="EMBL/GenBank/DDBJ databases">
        <title>The WGS of Solirubrobacter sp. CPCC 204708.</title>
        <authorList>
            <person name="Jiang Z."/>
        </authorList>
    </citation>
    <scope>NUCLEOTIDE SEQUENCE</scope>
    <source>
        <strain evidence="3">CPCC 204708</strain>
    </source>
</reference>
<dbReference type="PANTHER" id="PTHR43685:SF2">
    <property type="entry name" value="GLYCOSYLTRANSFERASE 2-LIKE DOMAIN-CONTAINING PROTEIN"/>
    <property type="match status" value="1"/>
</dbReference>
<dbReference type="EMBL" id="JAPCID010000032">
    <property type="protein sequence ID" value="MDA0140004.1"/>
    <property type="molecule type" value="Genomic_DNA"/>
</dbReference>
<dbReference type="Pfam" id="PF00535">
    <property type="entry name" value="Glycos_transf_2"/>
    <property type="match status" value="1"/>
</dbReference>
<evidence type="ECO:0000259" key="1">
    <source>
        <dbReference type="Pfam" id="PF00535"/>
    </source>
</evidence>
<feature type="domain" description="Glycosyltransferase 2-like" evidence="1">
    <location>
        <begin position="390"/>
        <end position="522"/>
    </location>
</feature>
<dbReference type="SUPFAM" id="SSF53448">
    <property type="entry name" value="Nucleotide-diphospho-sugar transferases"/>
    <property type="match status" value="1"/>
</dbReference>
<feature type="domain" description="Spore protein YkvP/CgeB glycosyl transferase-like" evidence="2">
    <location>
        <begin position="185"/>
        <end position="293"/>
    </location>
</feature>
<sequence length="619" mass="69860">MLEVAFVLAPRQNHFFAELQDALRYEIEAAGVATSLHWGDFPAPRPGLVYAVIPPHEYFTLMHGRIGPADEVLARTMYICGEQPNTPFFDWNVHFAPRAGRVFDINRLGVRAFGEHGIEAEHLQLGHTGAWDRLSPDVERDIDVLFMGAESQKRLVHLAQAARPLRDRRCRFVLSDNSRPNFKASETYVAEDEKWNLLNRSKVLINIHQGDTPYFEWLRIVQAMANGCVVVTESSVDYEPLVPGEHFLSGAPETLGHLAEHLLLNGHRRWEIQTAAYETLRDQLPMRAAADKLIAAARELDERPLPNAQHPFFTQPSRTEAEHDAVLAQLVPGTPDEAPERGVLKALRLDLMDARRSLEKLTQRVEGRARPNVVVHRRSQGWLGARPKVSVLVTLFNYESHIRGALDSVLRSRERSWEILVVDDGSTDGSLAAADAWVREHDTAPVLLLRHPVNRGLADARNSVLALARGEFCFVLDADNEILPETFTALLAALEHDPEAAYAYGSAERFRDEEPVGLLNIYGWNPTRFRTGNYIDAMAMIRTARLREMGGYRRDRRLYGWEDFDLWVRMAEREHYGVFVPSVVARYRQTGHSMLTVTNVSGAEAKSVIAEAAPTIMSR</sequence>
<comment type="caution">
    <text evidence="3">The sequence shown here is derived from an EMBL/GenBank/DDBJ whole genome shotgun (WGS) entry which is preliminary data.</text>
</comment>
<organism evidence="3 4">
    <name type="scientific">Solirubrobacter deserti</name>
    <dbReference type="NCBI Taxonomy" id="2282478"/>
    <lineage>
        <taxon>Bacteria</taxon>
        <taxon>Bacillati</taxon>
        <taxon>Actinomycetota</taxon>
        <taxon>Thermoleophilia</taxon>
        <taxon>Solirubrobacterales</taxon>
        <taxon>Solirubrobacteraceae</taxon>
        <taxon>Solirubrobacter</taxon>
    </lineage>
</organism>
<name>A0ABT4RN85_9ACTN</name>
<dbReference type="Proteomes" id="UP001147700">
    <property type="component" value="Unassembled WGS sequence"/>
</dbReference>
<dbReference type="InterPro" id="IPR050834">
    <property type="entry name" value="Glycosyltransf_2"/>
</dbReference>
<evidence type="ECO:0000313" key="4">
    <source>
        <dbReference type="Proteomes" id="UP001147700"/>
    </source>
</evidence>
<dbReference type="RefSeq" id="WP_202955011.1">
    <property type="nucleotide sequence ID" value="NZ_JAPCID010000032.1"/>
</dbReference>
<dbReference type="PANTHER" id="PTHR43685">
    <property type="entry name" value="GLYCOSYLTRANSFERASE"/>
    <property type="match status" value="1"/>
</dbReference>
<evidence type="ECO:0000259" key="2">
    <source>
        <dbReference type="Pfam" id="PF13524"/>
    </source>
</evidence>
<evidence type="ECO:0000313" key="3">
    <source>
        <dbReference type="EMBL" id="MDA0140004.1"/>
    </source>
</evidence>
<dbReference type="Gene3D" id="3.90.550.10">
    <property type="entry name" value="Spore Coat Polysaccharide Biosynthesis Protein SpsA, Chain A"/>
    <property type="match status" value="1"/>
</dbReference>
<dbReference type="InterPro" id="IPR055259">
    <property type="entry name" value="YkvP/CgeB_Glyco_trans-like"/>
</dbReference>
<dbReference type="Pfam" id="PF13524">
    <property type="entry name" value="Glyco_trans_1_2"/>
    <property type="match status" value="1"/>
</dbReference>
<keyword evidence="4" id="KW-1185">Reference proteome</keyword>